<organism evidence="3 4">
    <name type="scientific">Ditylenchus destructor</name>
    <dbReference type="NCBI Taxonomy" id="166010"/>
    <lineage>
        <taxon>Eukaryota</taxon>
        <taxon>Metazoa</taxon>
        <taxon>Ecdysozoa</taxon>
        <taxon>Nematoda</taxon>
        <taxon>Chromadorea</taxon>
        <taxon>Rhabditida</taxon>
        <taxon>Tylenchina</taxon>
        <taxon>Tylenchomorpha</taxon>
        <taxon>Sphaerularioidea</taxon>
        <taxon>Anguinidae</taxon>
        <taxon>Anguininae</taxon>
        <taxon>Ditylenchus</taxon>
    </lineage>
</organism>
<dbReference type="Pfam" id="PF17941">
    <property type="entry name" value="PP_kinase_C_1"/>
    <property type="match status" value="1"/>
</dbReference>
<dbReference type="AlphaFoldDB" id="A0AAD4QUU8"/>
<name>A0AAD4QUU8_9BILA</name>
<dbReference type="PANTHER" id="PTHR30218:SF0">
    <property type="entry name" value="POLYPHOSPHATE KINASE"/>
    <property type="match status" value="1"/>
</dbReference>
<sequence>MTSRSRQPSGCCATATSSWRKRRRIWFSTSAPRSSGGGAGGVIRRDGGGHRPRTRGGAARELGGSEALLTETGGFLGVGDLSMIVEEDRPDLKFPPYAPFFPERVREFGGDCFAAIKAKDIVVHHPYETFDVVLAFQKTGGERPRCGGDQADAVPRRQTVCGDPGLIAAAEAGKSVTAVVELKARFDGGAESALGVGAGARGVQVIYGFTTWKTHAKVSMVVRREGDEFRPYCHFGTGTTTRLRRGSTPTSASSPRIRGWGAMRRRSSTTSPAMSSRRIWSC</sequence>
<dbReference type="InterPro" id="IPR041108">
    <property type="entry name" value="PP_kinase_C_1"/>
</dbReference>
<gene>
    <name evidence="3" type="ORF">DdX_22262</name>
</gene>
<dbReference type="SUPFAM" id="SSF56024">
    <property type="entry name" value="Phospholipase D/nuclease"/>
    <property type="match status" value="1"/>
</dbReference>
<dbReference type="InterPro" id="IPR003414">
    <property type="entry name" value="PP_kinase"/>
</dbReference>
<protein>
    <submittedName>
        <fullName evidence="3">Polyphosphate kinase</fullName>
    </submittedName>
</protein>
<dbReference type="GO" id="GO:0009358">
    <property type="term" value="C:polyphosphate kinase complex"/>
    <property type="evidence" value="ECO:0007669"/>
    <property type="project" value="InterPro"/>
</dbReference>
<keyword evidence="3" id="KW-0808">Transferase</keyword>
<feature type="region of interest" description="Disordered" evidence="1">
    <location>
        <begin position="262"/>
        <end position="282"/>
    </location>
</feature>
<accession>A0AAD4QUU8</accession>
<feature type="region of interest" description="Disordered" evidence="1">
    <location>
        <begin position="30"/>
        <end position="59"/>
    </location>
</feature>
<keyword evidence="3" id="KW-0418">Kinase</keyword>
<reference evidence="3" key="1">
    <citation type="submission" date="2022-01" db="EMBL/GenBank/DDBJ databases">
        <title>Genome Sequence Resource for Two Populations of Ditylenchus destructor, the Migratory Endoparasitic Phytonematode.</title>
        <authorList>
            <person name="Zhang H."/>
            <person name="Lin R."/>
            <person name="Xie B."/>
        </authorList>
    </citation>
    <scope>NUCLEOTIDE SEQUENCE</scope>
    <source>
        <strain evidence="3">BazhouSP</strain>
    </source>
</reference>
<dbReference type="EMBL" id="JAKKPZ010001070">
    <property type="protein sequence ID" value="KAI1690856.1"/>
    <property type="molecule type" value="Genomic_DNA"/>
</dbReference>
<evidence type="ECO:0000313" key="3">
    <source>
        <dbReference type="EMBL" id="KAI1690856.1"/>
    </source>
</evidence>
<feature type="domain" description="Polyphosphate kinase C-terminal" evidence="2">
    <location>
        <begin position="112"/>
        <end position="239"/>
    </location>
</feature>
<evidence type="ECO:0000256" key="1">
    <source>
        <dbReference type="SAM" id="MobiDB-lite"/>
    </source>
</evidence>
<keyword evidence="4" id="KW-1185">Reference proteome</keyword>
<dbReference type="GO" id="GO:0006799">
    <property type="term" value="P:polyphosphate biosynthetic process"/>
    <property type="evidence" value="ECO:0007669"/>
    <property type="project" value="InterPro"/>
</dbReference>
<comment type="caution">
    <text evidence="3">The sequence shown here is derived from an EMBL/GenBank/DDBJ whole genome shotgun (WGS) entry which is preliminary data.</text>
</comment>
<dbReference type="PANTHER" id="PTHR30218">
    <property type="entry name" value="POLYPHOSPHATE KINASE"/>
    <property type="match status" value="1"/>
</dbReference>
<evidence type="ECO:0000313" key="4">
    <source>
        <dbReference type="Proteomes" id="UP001201812"/>
    </source>
</evidence>
<evidence type="ECO:0000259" key="2">
    <source>
        <dbReference type="Pfam" id="PF17941"/>
    </source>
</evidence>
<proteinExistence type="predicted"/>
<dbReference type="Proteomes" id="UP001201812">
    <property type="component" value="Unassembled WGS sequence"/>
</dbReference>
<dbReference type="Gene3D" id="3.30.870.10">
    <property type="entry name" value="Endonuclease Chain A"/>
    <property type="match status" value="1"/>
</dbReference>
<dbReference type="GO" id="GO:0008976">
    <property type="term" value="F:polyphosphate kinase activity"/>
    <property type="evidence" value="ECO:0007669"/>
    <property type="project" value="InterPro"/>
</dbReference>